<dbReference type="GO" id="GO:0030527">
    <property type="term" value="F:structural constituent of chromatin"/>
    <property type="evidence" value="ECO:0007669"/>
    <property type="project" value="InterPro"/>
</dbReference>
<dbReference type="PANTHER" id="PTHR10484">
    <property type="entry name" value="HISTONE H4"/>
    <property type="match status" value="1"/>
</dbReference>
<comment type="similarity">
    <text evidence="3">Belongs to the histone H4 family.</text>
</comment>
<evidence type="ECO:0000256" key="6">
    <source>
        <dbReference type="ARBA" id="ARBA00023242"/>
    </source>
</evidence>
<keyword evidence="6" id="KW-0539">Nucleus</keyword>
<evidence type="ECO:0000256" key="2">
    <source>
        <dbReference type="ARBA" id="ARBA00004286"/>
    </source>
</evidence>
<dbReference type="GO" id="GO:0046982">
    <property type="term" value="F:protein heterodimerization activity"/>
    <property type="evidence" value="ECO:0007669"/>
    <property type="project" value="InterPro"/>
</dbReference>
<evidence type="ECO:0000256" key="3">
    <source>
        <dbReference type="ARBA" id="ARBA00006564"/>
    </source>
</evidence>
<reference evidence="9" key="1">
    <citation type="submission" date="2021-08" db="EMBL/GenBank/DDBJ databases">
        <title>Chromosome-Level Trichoderma cornu-damae using Hi-C Data.</title>
        <authorList>
            <person name="Kim C.S."/>
        </authorList>
    </citation>
    <scope>NUCLEOTIDE SEQUENCE</scope>
    <source>
        <strain evidence="9">KA19-0412C</strain>
    </source>
</reference>
<dbReference type="GO" id="GO:0000786">
    <property type="term" value="C:nucleosome"/>
    <property type="evidence" value="ECO:0007669"/>
    <property type="project" value="UniProtKB-KW"/>
</dbReference>
<accession>A0A9P8QQU3</accession>
<keyword evidence="7" id="KW-0544">Nucleosome core</keyword>
<keyword evidence="4" id="KW-0158">Chromosome</keyword>
<feature type="region of interest" description="Disordered" evidence="8">
    <location>
        <begin position="138"/>
        <end position="176"/>
    </location>
</feature>
<dbReference type="GO" id="GO:0005634">
    <property type="term" value="C:nucleus"/>
    <property type="evidence" value="ECO:0007669"/>
    <property type="project" value="UniProtKB-SubCell"/>
</dbReference>
<evidence type="ECO:0008006" key="11">
    <source>
        <dbReference type="Google" id="ProtNLM"/>
    </source>
</evidence>
<dbReference type="PRINTS" id="PR00623">
    <property type="entry name" value="HISTONEH4"/>
</dbReference>
<protein>
    <recommendedName>
        <fullName evidence="11">Histone H4</fullName>
    </recommendedName>
</protein>
<sequence length="176" mass="19031">MMLIIFNLPIGEGSSPPPDSRQNSPGLSATSEESDATVVQPDYEIRAEPRWEMPSENVLGIKKPALRRLARRGGIDKITEEVFQEARDAMTDYVKEVMKDIVESVEARGANIVTMDDVKYGIDRRGQTSIGFVGQTTIGFGQNGGKEATEHGQEETGSQTSTPQGGLDGDDAAKDS</sequence>
<keyword evidence="5" id="KW-0238">DNA-binding</keyword>
<dbReference type="CDD" id="cd22912">
    <property type="entry name" value="HFD_H4"/>
    <property type="match status" value="1"/>
</dbReference>
<gene>
    <name evidence="9" type="ORF">Trco_003876</name>
</gene>
<organism evidence="9 10">
    <name type="scientific">Trichoderma cornu-damae</name>
    <dbReference type="NCBI Taxonomy" id="654480"/>
    <lineage>
        <taxon>Eukaryota</taxon>
        <taxon>Fungi</taxon>
        <taxon>Dikarya</taxon>
        <taxon>Ascomycota</taxon>
        <taxon>Pezizomycotina</taxon>
        <taxon>Sordariomycetes</taxon>
        <taxon>Hypocreomycetidae</taxon>
        <taxon>Hypocreales</taxon>
        <taxon>Hypocreaceae</taxon>
        <taxon>Trichoderma</taxon>
    </lineage>
</organism>
<feature type="compositionally biased region" description="Polar residues" evidence="8">
    <location>
        <begin position="155"/>
        <end position="164"/>
    </location>
</feature>
<evidence type="ECO:0000256" key="5">
    <source>
        <dbReference type="ARBA" id="ARBA00023125"/>
    </source>
</evidence>
<proteinExistence type="inferred from homology"/>
<dbReference type="Gene3D" id="1.10.20.10">
    <property type="entry name" value="Histone, subunit A"/>
    <property type="match status" value="1"/>
</dbReference>
<comment type="caution">
    <text evidence="9">The sequence shown here is derived from an EMBL/GenBank/DDBJ whole genome shotgun (WGS) entry which is preliminary data.</text>
</comment>
<feature type="region of interest" description="Disordered" evidence="8">
    <location>
        <begin position="11"/>
        <end position="40"/>
    </location>
</feature>
<evidence type="ECO:0000313" key="9">
    <source>
        <dbReference type="EMBL" id="KAH6607563.1"/>
    </source>
</evidence>
<feature type="compositionally biased region" description="Polar residues" evidence="8">
    <location>
        <begin position="20"/>
        <end position="31"/>
    </location>
</feature>
<evidence type="ECO:0000256" key="4">
    <source>
        <dbReference type="ARBA" id="ARBA00022454"/>
    </source>
</evidence>
<name>A0A9P8QQU3_9HYPO</name>
<evidence type="ECO:0000256" key="8">
    <source>
        <dbReference type="SAM" id="MobiDB-lite"/>
    </source>
</evidence>
<evidence type="ECO:0000256" key="1">
    <source>
        <dbReference type="ARBA" id="ARBA00004123"/>
    </source>
</evidence>
<dbReference type="EMBL" id="JAIWOZ010000003">
    <property type="protein sequence ID" value="KAH6607563.1"/>
    <property type="molecule type" value="Genomic_DNA"/>
</dbReference>
<dbReference type="GO" id="GO:0003677">
    <property type="term" value="F:DNA binding"/>
    <property type="evidence" value="ECO:0007669"/>
    <property type="project" value="UniProtKB-KW"/>
</dbReference>
<dbReference type="InterPro" id="IPR009072">
    <property type="entry name" value="Histone-fold"/>
</dbReference>
<dbReference type="Proteomes" id="UP000827724">
    <property type="component" value="Unassembled WGS sequence"/>
</dbReference>
<evidence type="ECO:0000256" key="7">
    <source>
        <dbReference type="ARBA" id="ARBA00023269"/>
    </source>
</evidence>
<keyword evidence="10" id="KW-1185">Reference proteome</keyword>
<dbReference type="AlphaFoldDB" id="A0A9P8QQU3"/>
<evidence type="ECO:0000313" key="10">
    <source>
        <dbReference type="Proteomes" id="UP000827724"/>
    </source>
</evidence>
<dbReference type="SUPFAM" id="SSF47113">
    <property type="entry name" value="Histone-fold"/>
    <property type="match status" value="1"/>
</dbReference>
<comment type="subcellular location">
    <subcellularLocation>
        <location evidence="2">Chromosome</location>
    </subcellularLocation>
    <subcellularLocation>
        <location evidence="1">Nucleus</location>
    </subcellularLocation>
</comment>
<dbReference type="InterPro" id="IPR001951">
    <property type="entry name" value="Histone_H4"/>
</dbReference>